<gene>
    <name evidence="2" type="ORF">CYMTET_5169</name>
</gene>
<protein>
    <submittedName>
        <fullName evidence="2">Uncharacterized protein</fullName>
    </submittedName>
</protein>
<evidence type="ECO:0000256" key="1">
    <source>
        <dbReference type="SAM" id="MobiDB-lite"/>
    </source>
</evidence>
<name>A0AAE0GZY5_9CHLO</name>
<feature type="compositionally biased region" description="Acidic residues" evidence="1">
    <location>
        <begin position="73"/>
        <end position="89"/>
    </location>
</feature>
<evidence type="ECO:0000313" key="3">
    <source>
        <dbReference type="Proteomes" id="UP001190700"/>
    </source>
</evidence>
<dbReference type="AlphaFoldDB" id="A0AAE0GZY5"/>
<keyword evidence="3" id="KW-1185">Reference proteome</keyword>
<dbReference type="Proteomes" id="UP001190700">
    <property type="component" value="Unassembled WGS sequence"/>
</dbReference>
<comment type="caution">
    <text evidence="2">The sequence shown here is derived from an EMBL/GenBank/DDBJ whole genome shotgun (WGS) entry which is preliminary data.</text>
</comment>
<sequence length="106" mass="12260">MIQVEGIDTELTGHNAIQKHIATTKRNAQQPRLAEMLKTLTGEPKDWHEQLKKRESKAANPTSNTQQKGNENENIEEEMQSREWEEEQETQLQQGMDMEEETILGD</sequence>
<feature type="compositionally biased region" description="Basic and acidic residues" evidence="1">
    <location>
        <begin position="43"/>
        <end position="57"/>
    </location>
</feature>
<feature type="compositionally biased region" description="Polar residues" evidence="1">
    <location>
        <begin position="59"/>
        <end position="69"/>
    </location>
</feature>
<feature type="compositionally biased region" description="Acidic residues" evidence="1">
    <location>
        <begin position="97"/>
        <end position="106"/>
    </location>
</feature>
<accession>A0AAE0GZY5</accession>
<dbReference type="EMBL" id="LGRX02000906">
    <property type="protein sequence ID" value="KAK3287322.1"/>
    <property type="molecule type" value="Genomic_DNA"/>
</dbReference>
<organism evidence="2 3">
    <name type="scientific">Cymbomonas tetramitiformis</name>
    <dbReference type="NCBI Taxonomy" id="36881"/>
    <lineage>
        <taxon>Eukaryota</taxon>
        <taxon>Viridiplantae</taxon>
        <taxon>Chlorophyta</taxon>
        <taxon>Pyramimonadophyceae</taxon>
        <taxon>Pyramimonadales</taxon>
        <taxon>Pyramimonadaceae</taxon>
        <taxon>Cymbomonas</taxon>
    </lineage>
</organism>
<feature type="region of interest" description="Disordered" evidence="1">
    <location>
        <begin position="40"/>
        <end position="106"/>
    </location>
</feature>
<reference evidence="2 3" key="1">
    <citation type="journal article" date="2015" name="Genome Biol. Evol.">
        <title>Comparative Genomics of a Bacterivorous Green Alga Reveals Evolutionary Causalities and Consequences of Phago-Mixotrophic Mode of Nutrition.</title>
        <authorList>
            <person name="Burns J.A."/>
            <person name="Paasch A."/>
            <person name="Narechania A."/>
            <person name="Kim E."/>
        </authorList>
    </citation>
    <scope>NUCLEOTIDE SEQUENCE [LARGE SCALE GENOMIC DNA]</scope>
    <source>
        <strain evidence="2 3">PLY_AMNH</strain>
    </source>
</reference>
<proteinExistence type="predicted"/>
<evidence type="ECO:0000313" key="2">
    <source>
        <dbReference type="EMBL" id="KAK3287322.1"/>
    </source>
</evidence>